<dbReference type="InterPro" id="IPR013520">
    <property type="entry name" value="Ribonucl_H"/>
</dbReference>
<dbReference type="EMBL" id="CAJPWZ010001475">
    <property type="protein sequence ID" value="CAG2216225.1"/>
    <property type="molecule type" value="Genomic_DNA"/>
</dbReference>
<dbReference type="PANTHER" id="PTHR12801">
    <property type="entry name" value="RNA EXONUCLEASE REXO1 / RECO3 FAMILY MEMBER-RELATED"/>
    <property type="match status" value="1"/>
</dbReference>
<dbReference type="SUPFAM" id="SSF57903">
    <property type="entry name" value="FYVE/PHD zinc finger"/>
    <property type="match status" value="1"/>
</dbReference>
<accession>A0A8S3SAR4</accession>
<feature type="compositionally biased region" description="Basic residues" evidence="8">
    <location>
        <begin position="456"/>
        <end position="473"/>
    </location>
</feature>
<keyword evidence="6" id="KW-0269">Exonuclease</keyword>
<dbReference type="GO" id="GO:0006364">
    <property type="term" value="P:rRNA processing"/>
    <property type="evidence" value="ECO:0007669"/>
    <property type="project" value="InterPro"/>
</dbReference>
<dbReference type="GO" id="GO:0005634">
    <property type="term" value="C:nucleus"/>
    <property type="evidence" value="ECO:0007669"/>
    <property type="project" value="UniProtKB-SubCell"/>
</dbReference>
<dbReference type="SMART" id="SM00479">
    <property type="entry name" value="EXOIII"/>
    <property type="match status" value="1"/>
</dbReference>
<dbReference type="Gene3D" id="3.30.420.10">
    <property type="entry name" value="Ribonuclease H-like superfamily/Ribonuclease H"/>
    <property type="match status" value="1"/>
</dbReference>
<dbReference type="InterPro" id="IPR037431">
    <property type="entry name" value="REX4_DEDDh_dom"/>
</dbReference>
<reference evidence="10" key="1">
    <citation type="submission" date="2021-03" db="EMBL/GenBank/DDBJ databases">
        <authorList>
            <person name="Bekaert M."/>
        </authorList>
    </citation>
    <scope>NUCLEOTIDE SEQUENCE</scope>
</reference>
<dbReference type="Gene3D" id="3.30.40.10">
    <property type="entry name" value="Zinc/RING finger domain, C3HC4 (zinc finger)"/>
    <property type="match status" value="1"/>
</dbReference>
<dbReference type="InterPro" id="IPR011011">
    <property type="entry name" value="Znf_FYVE_PHD"/>
</dbReference>
<feature type="region of interest" description="Disordered" evidence="8">
    <location>
        <begin position="119"/>
        <end position="176"/>
    </location>
</feature>
<dbReference type="Pfam" id="PF00929">
    <property type="entry name" value="RNase_T"/>
    <property type="match status" value="1"/>
</dbReference>
<dbReference type="OrthoDB" id="8191639at2759"/>
<evidence type="ECO:0000256" key="6">
    <source>
        <dbReference type="ARBA" id="ARBA00022839"/>
    </source>
</evidence>
<keyword evidence="4" id="KW-0540">Nuclease</keyword>
<keyword evidence="5 10" id="KW-0378">Hydrolase</keyword>
<comment type="similarity">
    <text evidence="2">Belongs to the REXO4 family.</text>
</comment>
<feature type="compositionally biased region" description="Basic residues" evidence="8">
    <location>
        <begin position="156"/>
        <end position="176"/>
    </location>
</feature>
<dbReference type="GO" id="GO:0003676">
    <property type="term" value="F:nucleic acid binding"/>
    <property type="evidence" value="ECO:0007669"/>
    <property type="project" value="InterPro"/>
</dbReference>
<dbReference type="Proteomes" id="UP000683360">
    <property type="component" value="Unassembled WGS sequence"/>
</dbReference>
<dbReference type="InterPro" id="IPR013083">
    <property type="entry name" value="Znf_RING/FYVE/PHD"/>
</dbReference>
<feature type="domain" description="Exonuclease" evidence="9">
    <location>
        <begin position="290"/>
        <end position="451"/>
    </location>
</feature>
<dbReference type="InterPro" id="IPR047021">
    <property type="entry name" value="REXO1/3/4-like"/>
</dbReference>
<organism evidence="10 11">
    <name type="scientific">Mytilus edulis</name>
    <name type="common">Blue mussel</name>
    <dbReference type="NCBI Taxonomy" id="6550"/>
    <lineage>
        <taxon>Eukaryota</taxon>
        <taxon>Metazoa</taxon>
        <taxon>Spiralia</taxon>
        <taxon>Lophotrochozoa</taxon>
        <taxon>Mollusca</taxon>
        <taxon>Bivalvia</taxon>
        <taxon>Autobranchia</taxon>
        <taxon>Pteriomorphia</taxon>
        <taxon>Mytilida</taxon>
        <taxon>Mytiloidea</taxon>
        <taxon>Mytilidae</taxon>
        <taxon>Mytilinae</taxon>
        <taxon>Mytilus</taxon>
    </lineage>
</organism>
<evidence type="ECO:0000256" key="8">
    <source>
        <dbReference type="SAM" id="MobiDB-lite"/>
    </source>
</evidence>
<dbReference type="InterPro" id="IPR036397">
    <property type="entry name" value="RNaseH_sf"/>
</dbReference>
<protein>
    <recommendedName>
        <fullName evidence="3">RNA exonuclease 4</fullName>
    </recommendedName>
</protein>
<dbReference type="InterPro" id="IPR012337">
    <property type="entry name" value="RNaseH-like_sf"/>
</dbReference>
<evidence type="ECO:0000256" key="1">
    <source>
        <dbReference type="ARBA" id="ARBA00004123"/>
    </source>
</evidence>
<evidence type="ECO:0000259" key="9">
    <source>
        <dbReference type="SMART" id="SM00479"/>
    </source>
</evidence>
<evidence type="ECO:0000256" key="5">
    <source>
        <dbReference type="ARBA" id="ARBA00022801"/>
    </source>
</evidence>
<keyword evidence="7" id="KW-0539">Nucleus</keyword>
<keyword evidence="11" id="KW-1185">Reference proteome</keyword>
<dbReference type="AlphaFoldDB" id="A0A8S3SAR4"/>
<dbReference type="FunFam" id="3.30.420.10:FF:000007">
    <property type="entry name" value="Interferon-stimulated exonuclease gene 20"/>
    <property type="match status" value="1"/>
</dbReference>
<evidence type="ECO:0000256" key="3">
    <source>
        <dbReference type="ARBA" id="ARBA00016937"/>
    </source>
</evidence>
<evidence type="ECO:0000256" key="2">
    <source>
        <dbReference type="ARBA" id="ARBA00010489"/>
    </source>
</evidence>
<name>A0A8S3SAR4_MYTED</name>
<feature type="region of interest" description="Disordered" evidence="8">
    <location>
        <begin position="453"/>
        <end position="473"/>
    </location>
</feature>
<evidence type="ECO:0000313" key="11">
    <source>
        <dbReference type="Proteomes" id="UP000683360"/>
    </source>
</evidence>
<evidence type="ECO:0000256" key="4">
    <source>
        <dbReference type="ARBA" id="ARBA00022722"/>
    </source>
</evidence>
<feature type="region of interest" description="Disordered" evidence="8">
    <location>
        <begin position="222"/>
        <end position="251"/>
    </location>
</feature>
<evidence type="ECO:0000256" key="7">
    <source>
        <dbReference type="ARBA" id="ARBA00023242"/>
    </source>
</evidence>
<comment type="caution">
    <text evidence="10">The sequence shown here is derived from an EMBL/GenBank/DDBJ whole genome shotgun (WGS) entry which is preliminary data.</text>
</comment>
<dbReference type="SUPFAM" id="SSF53098">
    <property type="entry name" value="Ribonuclease H-like"/>
    <property type="match status" value="1"/>
</dbReference>
<sequence length="473" mass="54711">MPKRKVSYLKRSIFWPCGDCRQNCSKNSVQCDSCNSWYHYDCQQLSLQDVDFLVTSSCSTFCLTCLKEEVGSTYSYSSGLLRLNLIMNQHKKRKFPGTSHSVPDQKKTKLDSIKNENLKANKKIQHKGSTDSVKPQKEGKTNKTVTSVQTSDKQPSLKKKKKQWQSVKEKRKRLKKKYLNVDKSTLTETDKTTQAILPENKVKLPQTSSEYSSNWKNLMKTFNIPQTKKKKKKKHEEKQLPSGQTKTEQEKEPEIWFDDVDDILLDRKPESSLKQSDKLVKQQSFTGLTKDIAIDCEMVGVGWDGRDNQLARVSIVNHFGNCVYDKFVKPKEKVTDYRTHVSGIRPEDIENANVFEKVQKEVCEILKDRLLIGHAIQNDLKVLYVSHPKNMIRDSSKYKPFRQLFEGRNPSLKKLTAKVLGVAVQEGEHNSVQDAQAAMRLYTMNKKKWEKDFKDKHRQIKKGPKKKKKLTVE</sequence>
<proteinExistence type="inferred from homology"/>
<evidence type="ECO:0000313" key="10">
    <source>
        <dbReference type="EMBL" id="CAG2216225.1"/>
    </source>
</evidence>
<dbReference type="GO" id="GO:0008408">
    <property type="term" value="F:3'-5' exonuclease activity"/>
    <property type="evidence" value="ECO:0007669"/>
    <property type="project" value="InterPro"/>
</dbReference>
<gene>
    <name evidence="10" type="ORF">MEDL_29981</name>
</gene>
<dbReference type="PANTHER" id="PTHR12801:SF158">
    <property type="entry name" value="RNA EXONUCLEASE 4"/>
    <property type="match status" value="1"/>
</dbReference>
<comment type="subcellular location">
    <subcellularLocation>
        <location evidence="1">Nucleus</location>
    </subcellularLocation>
</comment>
<dbReference type="CDD" id="cd06144">
    <property type="entry name" value="REX4_like"/>
    <property type="match status" value="1"/>
</dbReference>